<dbReference type="Pfam" id="PF11342">
    <property type="entry name" value="DUF3144"/>
    <property type="match status" value="1"/>
</dbReference>
<dbReference type="Gene3D" id="1.10.287.3020">
    <property type="match status" value="1"/>
</dbReference>
<dbReference type="RefSeq" id="WP_006272143.1">
    <property type="nucleotide sequence ID" value="NZ_GL883077.1"/>
</dbReference>
<evidence type="ECO:0000313" key="2">
    <source>
        <dbReference type="Proteomes" id="UP000006512"/>
    </source>
</evidence>
<accession>F4QIG9</accession>
<dbReference type="AlphaFoldDB" id="F4QIG9"/>
<organism evidence="1 2">
    <name type="scientific">Asticcacaulis biprosthecium C19</name>
    <dbReference type="NCBI Taxonomy" id="715226"/>
    <lineage>
        <taxon>Bacteria</taxon>
        <taxon>Pseudomonadati</taxon>
        <taxon>Pseudomonadota</taxon>
        <taxon>Alphaproteobacteria</taxon>
        <taxon>Caulobacterales</taxon>
        <taxon>Caulobacteraceae</taxon>
        <taxon>Asticcacaulis</taxon>
    </lineage>
</organism>
<dbReference type="Proteomes" id="UP000006512">
    <property type="component" value="Unassembled WGS sequence"/>
</dbReference>
<gene>
    <name evidence="1" type="ORF">ABI_13970</name>
</gene>
<dbReference type="STRING" id="715226.ABI_13970"/>
<sequence length="105" mass="11736">MTQHIDPGFEARFNSFIATANSHLATTPPINVSVSLNEAAARYHAWVWAKMAPSEAEFAAKKAEAADYFVDQCRKMFEAHFDDYARNFDKNFPKDPAPKNPTPGS</sequence>
<keyword evidence="2" id="KW-1185">Reference proteome</keyword>
<dbReference type="HOGENOM" id="CLU_147336_2_0_5"/>
<name>F4QIG9_9CAUL</name>
<dbReference type="OrthoDB" id="5344355at2"/>
<reference evidence="2" key="1">
    <citation type="submission" date="2011-03" db="EMBL/GenBank/DDBJ databases">
        <title>Draft genome sequence of Brevundimonas diminuta.</title>
        <authorList>
            <person name="Brown P.J.B."/>
            <person name="Buechlein A."/>
            <person name="Hemmerich C."/>
            <person name="Brun Y.V."/>
        </authorList>
    </citation>
    <scope>NUCLEOTIDE SEQUENCE [LARGE SCALE GENOMIC DNA]</scope>
    <source>
        <strain evidence="2">C19</strain>
    </source>
</reference>
<protein>
    <submittedName>
        <fullName evidence="1">Conserved hy</fullName>
    </submittedName>
</protein>
<evidence type="ECO:0000313" key="1">
    <source>
        <dbReference type="EMBL" id="EGF92958.1"/>
    </source>
</evidence>
<dbReference type="EMBL" id="GL883077">
    <property type="protein sequence ID" value="EGF92958.1"/>
    <property type="molecule type" value="Genomic_DNA"/>
</dbReference>
<proteinExistence type="predicted"/>
<dbReference type="InterPro" id="IPR021490">
    <property type="entry name" value="DUF3144"/>
</dbReference>